<dbReference type="GO" id="GO:0009898">
    <property type="term" value="C:cytoplasmic side of plasma membrane"/>
    <property type="evidence" value="ECO:0007669"/>
    <property type="project" value="TreeGrafter"/>
</dbReference>
<evidence type="ECO:0000313" key="3">
    <source>
        <dbReference type="Proteomes" id="UP000199406"/>
    </source>
</evidence>
<dbReference type="GO" id="GO:0005524">
    <property type="term" value="F:ATP binding"/>
    <property type="evidence" value="ECO:0007669"/>
    <property type="project" value="TreeGrafter"/>
</dbReference>
<evidence type="ECO:0000313" key="2">
    <source>
        <dbReference type="EMBL" id="SDF61467.1"/>
    </source>
</evidence>
<keyword evidence="3" id="KW-1185">Reference proteome</keyword>
<evidence type="ECO:0000259" key="1">
    <source>
        <dbReference type="Pfam" id="PF26563"/>
    </source>
</evidence>
<dbReference type="InterPro" id="IPR027417">
    <property type="entry name" value="P-loop_NTPase"/>
</dbReference>
<dbReference type="AlphaFoldDB" id="A0A1G7MIE2"/>
<dbReference type="GO" id="GO:0051782">
    <property type="term" value="P:negative regulation of cell division"/>
    <property type="evidence" value="ECO:0007669"/>
    <property type="project" value="TreeGrafter"/>
</dbReference>
<dbReference type="Pfam" id="PF26563">
    <property type="entry name" value="Rv3660c_N"/>
    <property type="match status" value="1"/>
</dbReference>
<proteinExistence type="predicted"/>
<protein>
    <submittedName>
        <fullName evidence="2">Helicase/secretion neighborhood CpaE-like protein</fullName>
    </submittedName>
</protein>
<dbReference type="EMBL" id="FNBT01000005">
    <property type="protein sequence ID" value="SDF61467.1"/>
    <property type="molecule type" value="Genomic_DNA"/>
</dbReference>
<gene>
    <name evidence="2" type="ORF">SAMN05660662_2743</name>
</gene>
<dbReference type="Proteomes" id="UP000199406">
    <property type="component" value="Unassembled WGS sequence"/>
</dbReference>
<dbReference type="InterPro" id="IPR022521">
    <property type="entry name" value="Rv3660c"/>
</dbReference>
<keyword evidence="2" id="KW-0347">Helicase</keyword>
<keyword evidence="2" id="KW-0547">Nucleotide-binding</keyword>
<keyword evidence="2" id="KW-0378">Hydrolase</keyword>
<dbReference type="InterPro" id="IPR059050">
    <property type="entry name" value="Rv3660c_N"/>
</dbReference>
<dbReference type="RefSeq" id="WP_091767542.1">
    <property type="nucleotide sequence ID" value="NZ_FNBT01000005.1"/>
</dbReference>
<keyword evidence="2" id="KW-0067">ATP-binding</keyword>
<feature type="domain" description="Rv3660c-like CheY-like N-terminal" evidence="1">
    <location>
        <begin position="18"/>
        <end position="123"/>
    </location>
</feature>
<organism evidence="2 3">
    <name type="scientific">Blastococcus aurantiacus</name>
    <dbReference type="NCBI Taxonomy" id="1550231"/>
    <lineage>
        <taxon>Bacteria</taxon>
        <taxon>Bacillati</taxon>
        <taxon>Actinomycetota</taxon>
        <taxon>Actinomycetes</taxon>
        <taxon>Geodermatophilales</taxon>
        <taxon>Geodermatophilaceae</taxon>
        <taxon>Blastococcus</taxon>
    </lineage>
</organism>
<sequence length="361" mass="36426">MPPAASPPDPSSRPLVVSRDEQLLDELLRVLAAAGTEPELAVGGAPLRRAHRSAPLVLLGADVLGSAAVRGLGRRPGVVVVARQELPAPEWAAAVEVGAERVALLPDDEAWLLSRAVAAVTTPVARGWLLAVGGGCGGAGASTVAAALAVAAAPGAVLVDVDGWGAGLDLLLGAERAEGLRWPDLTGLRGRVSGDALRACLPEVAGVHVLAASRSTHAPLPEEAVRAVVEAARSDGAPVVVDLPRPGPDGFCATTHAVLGEAELALLVVPARLRAATAARVLVTGPGSPWAAAQLVVRPVPGGLSTAEVADVVGRPVLTELPHDRSAVPRSERGEVPAVAPRTPLGGVARRALARVRAAAR</sequence>
<dbReference type="SUPFAM" id="SSF52540">
    <property type="entry name" value="P-loop containing nucleoside triphosphate hydrolases"/>
    <property type="match status" value="1"/>
</dbReference>
<dbReference type="PANTHER" id="PTHR43384">
    <property type="entry name" value="SEPTUM SITE-DETERMINING PROTEIN MIND HOMOLOG, CHLOROPLASTIC-RELATED"/>
    <property type="match status" value="1"/>
</dbReference>
<dbReference type="STRING" id="1550231.SAMN05660662_2743"/>
<dbReference type="OrthoDB" id="3252838at2"/>
<dbReference type="PANTHER" id="PTHR43384:SF11">
    <property type="entry name" value="SEPTUM SITE DETERMINING PROTEIN"/>
    <property type="match status" value="1"/>
</dbReference>
<dbReference type="GO" id="GO:0016887">
    <property type="term" value="F:ATP hydrolysis activity"/>
    <property type="evidence" value="ECO:0007669"/>
    <property type="project" value="TreeGrafter"/>
</dbReference>
<dbReference type="InterPro" id="IPR050625">
    <property type="entry name" value="ParA/MinD_ATPase"/>
</dbReference>
<dbReference type="GO" id="GO:0005829">
    <property type="term" value="C:cytosol"/>
    <property type="evidence" value="ECO:0007669"/>
    <property type="project" value="TreeGrafter"/>
</dbReference>
<name>A0A1G7MIE2_9ACTN</name>
<dbReference type="GO" id="GO:0004386">
    <property type="term" value="F:helicase activity"/>
    <property type="evidence" value="ECO:0007669"/>
    <property type="project" value="UniProtKB-KW"/>
</dbReference>
<accession>A0A1G7MIE2</accession>
<dbReference type="NCBIfam" id="TIGR03815">
    <property type="entry name" value="CpaE_hom_Actino"/>
    <property type="match status" value="1"/>
</dbReference>
<reference evidence="3" key="1">
    <citation type="submission" date="2016-10" db="EMBL/GenBank/DDBJ databases">
        <authorList>
            <person name="Varghese N."/>
            <person name="Submissions S."/>
        </authorList>
    </citation>
    <scope>NUCLEOTIDE SEQUENCE [LARGE SCALE GENOMIC DNA]</scope>
    <source>
        <strain evidence="3">DSM 44268</strain>
    </source>
</reference>
<dbReference type="Gene3D" id="3.40.50.300">
    <property type="entry name" value="P-loop containing nucleotide triphosphate hydrolases"/>
    <property type="match status" value="1"/>
</dbReference>